<feature type="signal peptide" evidence="1">
    <location>
        <begin position="1"/>
        <end position="24"/>
    </location>
</feature>
<keyword evidence="1" id="KW-0732">Signal</keyword>
<dbReference type="EMBL" id="KZ451886">
    <property type="protein sequence ID" value="PKA66298.1"/>
    <property type="molecule type" value="Genomic_DNA"/>
</dbReference>
<dbReference type="AlphaFoldDB" id="A0A2I0BET6"/>
<evidence type="ECO:0008006" key="4">
    <source>
        <dbReference type="Google" id="ProtNLM"/>
    </source>
</evidence>
<name>A0A2I0BET6_9ASPA</name>
<organism evidence="2 3">
    <name type="scientific">Apostasia shenzhenica</name>
    <dbReference type="NCBI Taxonomy" id="1088818"/>
    <lineage>
        <taxon>Eukaryota</taxon>
        <taxon>Viridiplantae</taxon>
        <taxon>Streptophyta</taxon>
        <taxon>Embryophyta</taxon>
        <taxon>Tracheophyta</taxon>
        <taxon>Spermatophyta</taxon>
        <taxon>Magnoliopsida</taxon>
        <taxon>Liliopsida</taxon>
        <taxon>Asparagales</taxon>
        <taxon>Orchidaceae</taxon>
        <taxon>Apostasioideae</taxon>
        <taxon>Apostasia</taxon>
    </lineage>
</organism>
<evidence type="ECO:0000256" key="1">
    <source>
        <dbReference type="SAM" id="SignalP"/>
    </source>
</evidence>
<dbReference type="Proteomes" id="UP000236161">
    <property type="component" value="Unassembled WGS sequence"/>
</dbReference>
<gene>
    <name evidence="2" type="ORF">AXF42_Ash006995</name>
</gene>
<sequence>MASFLLPSSVVLVFLLSAAGPSSGQFPVSEVRMEAVENAWRDSFMIQLADLYGVMAVNSERFKDWEENLWKRSSKDKRFEPLVMTGLRKVMAGKNKDNVMVLLEFTISVERGGREAVLHALVRVGKSEEFQLDNWTITEPPKSS</sequence>
<evidence type="ECO:0000313" key="2">
    <source>
        <dbReference type="EMBL" id="PKA66298.1"/>
    </source>
</evidence>
<protein>
    <recommendedName>
        <fullName evidence="4">Cystatin domain-containing protein</fullName>
    </recommendedName>
</protein>
<proteinExistence type="predicted"/>
<feature type="chain" id="PRO_5014194484" description="Cystatin domain-containing protein" evidence="1">
    <location>
        <begin position="25"/>
        <end position="144"/>
    </location>
</feature>
<keyword evidence="3" id="KW-1185">Reference proteome</keyword>
<reference evidence="2 3" key="1">
    <citation type="journal article" date="2017" name="Nature">
        <title>The Apostasia genome and the evolution of orchids.</title>
        <authorList>
            <person name="Zhang G.Q."/>
            <person name="Liu K.W."/>
            <person name="Li Z."/>
            <person name="Lohaus R."/>
            <person name="Hsiao Y.Y."/>
            <person name="Niu S.C."/>
            <person name="Wang J.Y."/>
            <person name="Lin Y.C."/>
            <person name="Xu Q."/>
            <person name="Chen L.J."/>
            <person name="Yoshida K."/>
            <person name="Fujiwara S."/>
            <person name="Wang Z.W."/>
            <person name="Zhang Y.Q."/>
            <person name="Mitsuda N."/>
            <person name="Wang M."/>
            <person name="Liu G.H."/>
            <person name="Pecoraro L."/>
            <person name="Huang H.X."/>
            <person name="Xiao X.J."/>
            <person name="Lin M."/>
            <person name="Wu X.Y."/>
            <person name="Wu W.L."/>
            <person name="Chen Y.Y."/>
            <person name="Chang S.B."/>
            <person name="Sakamoto S."/>
            <person name="Ohme-Takagi M."/>
            <person name="Yagi M."/>
            <person name="Zeng S.J."/>
            <person name="Shen C.Y."/>
            <person name="Yeh C.M."/>
            <person name="Luo Y.B."/>
            <person name="Tsai W.C."/>
            <person name="Van de Peer Y."/>
            <person name="Liu Z.J."/>
        </authorList>
    </citation>
    <scope>NUCLEOTIDE SEQUENCE [LARGE SCALE GENOMIC DNA]</scope>
    <source>
        <strain evidence="3">cv. Shenzhen</strain>
        <tissue evidence="2">Stem</tissue>
    </source>
</reference>
<evidence type="ECO:0000313" key="3">
    <source>
        <dbReference type="Proteomes" id="UP000236161"/>
    </source>
</evidence>
<accession>A0A2I0BET6</accession>